<reference evidence="1 2" key="1">
    <citation type="journal article" date="2004" name="Proc. Natl. Acad. Sci. U.S.A.">
        <title>Genomic plasticity of the causative agent of melioidosis, Burkholderia pseudomallei.</title>
        <authorList>
            <person name="Holden M.T.G."/>
            <person name="Titball R.W."/>
            <person name="Peacock S.J."/>
            <person name="Cerdeno-Tarraga A.M."/>
            <person name="Atkins T."/>
            <person name="Crossman L.C."/>
            <person name="Pitt T."/>
            <person name="Churcher C."/>
            <person name="Mungall K."/>
            <person name="Bentley S.D."/>
            <person name="Sebaihia M."/>
            <person name="Thomson N.R."/>
            <person name="Bason N."/>
            <person name="Beacham I.R."/>
            <person name="Brooks K."/>
            <person name="Brown K.A."/>
            <person name="Brown N.F."/>
            <person name="Challis G.L."/>
            <person name="Cherevach I."/>
            <person name="Chillingworth T."/>
            <person name="Cronin A."/>
            <person name="Crosset B."/>
            <person name="Davis P."/>
            <person name="DeShazer D."/>
            <person name="Feltwell T."/>
            <person name="Fraser A."/>
            <person name="Hance Z."/>
            <person name="Hauser H."/>
            <person name="Holroyd S."/>
            <person name="Jagels K."/>
            <person name="Keith K.E."/>
            <person name="Maddison M."/>
            <person name="Moule S."/>
            <person name="Price C."/>
            <person name="Quail M.A."/>
            <person name="Rabbinowitsch E."/>
            <person name="Rutherford K."/>
            <person name="Sanders M."/>
            <person name="Simmonds M."/>
            <person name="Songsivilai S."/>
            <person name="Stevens K."/>
            <person name="Tumapa S."/>
            <person name="Vesaratchavest M."/>
            <person name="Whitehead S."/>
            <person name="Yeats C."/>
            <person name="Barrell B.G."/>
            <person name="Oyston P.C.F."/>
            <person name="Parkhill J."/>
        </authorList>
    </citation>
    <scope>NUCLEOTIDE SEQUENCE [LARGE SCALE GENOMIC DNA]</scope>
    <source>
        <strain evidence="1 2">K96243</strain>
    </source>
</reference>
<proteinExistence type="predicted"/>
<dbReference type="KEGG" id="bps:BPSL0574A"/>
<dbReference type="Proteomes" id="UP000000605">
    <property type="component" value="Chromosome 1"/>
</dbReference>
<organism evidence="1 2">
    <name type="scientific">Burkholderia pseudomallei (strain K96243)</name>
    <dbReference type="NCBI Taxonomy" id="272560"/>
    <lineage>
        <taxon>Bacteria</taxon>
        <taxon>Pseudomonadati</taxon>
        <taxon>Pseudomonadota</taxon>
        <taxon>Betaproteobacteria</taxon>
        <taxon>Burkholderiales</taxon>
        <taxon>Burkholderiaceae</taxon>
        <taxon>Burkholderia</taxon>
        <taxon>pseudomallei group</taxon>
    </lineage>
</organism>
<dbReference type="AlphaFoldDB" id="Q63XG4"/>
<protein>
    <submittedName>
        <fullName evidence="1">Hypothetical phage protein</fullName>
    </submittedName>
</protein>
<accession>Q63XG4</accession>
<gene>
    <name evidence="1" type="ORF">BPSL0574A</name>
</gene>
<dbReference type="EMBL" id="BX571965">
    <property type="protein sequence ID" value="CAH34565.1"/>
    <property type="molecule type" value="Genomic_DNA"/>
</dbReference>
<evidence type="ECO:0000313" key="1">
    <source>
        <dbReference type="EMBL" id="CAH34565.1"/>
    </source>
</evidence>
<sequence length="41" mass="4698">MKWKKTVVVADGREVIITSIHLFFGWNSSINFTAAVTLLFR</sequence>
<evidence type="ECO:0000313" key="2">
    <source>
        <dbReference type="Proteomes" id="UP000000605"/>
    </source>
</evidence>
<keyword evidence="2" id="KW-1185">Reference proteome</keyword>
<name>Q63XG4_BURPS</name>